<evidence type="ECO:0000256" key="1">
    <source>
        <dbReference type="SAM" id="MobiDB-lite"/>
    </source>
</evidence>
<reference evidence="3 4" key="1">
    <citation type="submission" date="2015-01" db="EMBL/GenBank/DDBJ databases">
        <title>The Genome Sequence of Exophiala sideris CBS121828.</title>
        <authorList>
            <consortium name="The Broad Institute Genomics Platform"/>
            <person name="Cuomo C."/>
            <person name="de Hoog S."/>
            <person name="Gorbushina A."/>
            <person name="Stielow B."/>
            <person name="Teixiera M."/>
            <person name="Abouelleil A."/>
            <person name="Chapman S.B."/>
            <person name="Priest M."/>
            <person name="Young S.K."/>
            <person name="Wortman J."/>
            <person name="Nusbaum C."/>
            <person name="Birren B."/>
        </authorList>
    </citation>
    <scope>NUCLEOTIDE SEQUENCE [LARGE SCALE GENOMIC DNA]</scope>
    <source>
        <strain evidence="3 4">CBS 121828</strain>
    </source>
</reference>
<accession>A0A0D1Y7Q6</accession>
<feature type="transmembrane region" description="Helical" evidence="2">
    <location>
        <begin position="91"/>
        <end position="112"/>
    </location>
</feature>
<name>A0A0D1Y7Q6_9EURO</name>
<proteinExistence type="predicted"/>
<gene>
    <name evidence="3" type="ORF">PV11_06504</name>
</gene>
<dbReference type="OrthoDB" id="4148416at2759"/>
<dbReference type="HOGENOM" id="CLU_978444_0_0_1"/>
<feature type="region of interest" description="Disordered" evidence="1">
    <location>
        <begin position="1"/>
        <end position="33"/>
    </location>
</feature>
<keyword evidence="2" id="KW-1133">Transmembrane helix</keyword>
<dbReference type="Proteomes" id="UP000053599">
    <property type="component" value="Unassembled WGS sequence"/>
</dbReference>
<keyword evidence="2" id="KW-0472">Membrane</keyword>
<evidence type="ECO:0008006" key="5">
    <source>
        <dbReference type="Google" id="ProtNLM"/>
    </source>
</evidence>
<dbReference type="EMBL" id="KN846953">
    <property type="protein sequence ID" value="KIV78902.1"/>
    <property type="molecule type" value="Genomic_DNA"/>
</dbReference>
<evidence type="ECO:0000313" key="4">
    <source>
        <dbReference type="Proteomes" id="UP000053599"/>
    </source>
</evidence>
<feature type="transmembrane region" description="Helical" evidence="2">
    <location>
        <begin position="184"/>
        <end position="203"/>
    </location>
</feature>
<dbReference type="AlphaFoldDB" id="A0A0D1Y7Q6"/>
<evidence type="ECO:0000256" key="2">
    <source>
        <dbReference type="SAM" id="Phobius"/>
    </source>
</evidence>
<evidence type="ECO:0000313" key="3">
    <source>
        <dbReference type="EMBL" id="KIV78902.1"/>
    </source>
</evidence>
<feature type="transmembrane region" description="Helical" evidence="2">
    <location>
        <begin position="44"/>
        <end position="66"/>
    </location>
</feature>
<protein>
    <recommendedName>
        <fullName evidence="5">MARVEL domain-containing protein</fullName>
    </recommendedName>
</protein>
<feature type="transmembrane region" description="Helical" evidence="2">
    <location>
        <begin position="124"/>
        <end position="148"/>
    </location>
</feature>
<feature type="compositionally biased region" description="Pro residues" evidence="1">
    <location>
        <begin position="20"/>
        <end position="29"/>
    </location>
</feature>
<keyword evidence="2" id="KW-0812">Transmembrane</keyword>
<sequence>MKFTTRSVSDAFPISNPNQPTFPPPPQPSRPRHPAIRRLRRFRIVAHPIILVLVFTTFILNAIYAYCVAKPHNSGTTASTTTRESSTVTALLFYTLTTPSISILHLTADLLTHHTKPQHLSTKLAYTLLLPTTMLLTAGWLASVSIWMHCEIPAFNKSGQSVCPPQVRGHFMYGIHEVSIAKTAISWTIFGLYAVYLLVLAAGHKAQKRVWRITEKTGADFEHGDATEIVVSV</sequence>
<organism evidence="3 4">
    <name type="scientific">Exophiala sideris</name>
    <dbReference type="NCBI Taxonomy" id="1016849"/>
    <lineage>
        <taxon>Eukaryota</taxon>
        <taxon>Fungi</taxon>
        <taxon>Dikarya</taxon>
        <taxon>Ascomycota</taxon>
        <taxon>Pezizomycotina</taxon>
        <taxon>Eurotiomycetes</taxon>
        <taxon>Chaetothyriomycetidae</taxon>
        <taxon>Chaetothyriales</taxon>
        <taxon>Herpotrichiellaceae</taxon>
        <taxon>Exophiala</taxon>
    </lineage>
</organism>